<dbReference type="Pfam" id="PF01370">
    <property type="entry name" value="Epimerase"/>
    <property type="match status" value="1"/>
</dbReference>
<proteinExistence type="inferred from homology"/>
<name>A0A9D2NHK1_9FIRM</name>
<reference evidence="3" key="2">
    <citation type="submission" date="2021-04" db="EMBL/GenBank/DDBJ databases">
        <authorList>
            <person name="Gilroy R."/>
        </authorList>
    </citation>
    <scope>NUCLEOTIDE SEQUENCE</scope>
    <source>
        <strain evidence="3">USAMLcec2-132</strain>
    </source>
</reference>
<accession>A0A9D2NHK1</accession>
<dbReference type="Gene3D" id="3.40.50.720">
    <property type="entry name" value="NAD(P)-binding Rossmann-like Domain"/>
    <property type="match status" value="1"/>
</dbReference>
<dbReference type="Proteomes" id="UP000823891">
    <property type="component" value="Unassembled WGS sequence"/>
</dbReference>
<dbReference type="EMBL" id="DWWS01000069">
    <property type="protein sequence ID" value="HJC25627.1"/>
    <property type="molecule type" value="Genomic_DNA"/>
</dbReference>
<evidence type="ECO:0000313" key="3">
    <source>
        <dbReference type="EMBL" id="HJC25627.1"/>
    </source>
</evidence>
<evidence type="ECO:0000259" key="2">
    <source>
        <dbReference type="Pfam" id="PF01370"/>
    </source>
</evidence>
<evidence type="ECO:0000256" key="1">
    <source>
        <dbReference type="ARBA" id="ARBA00007637"/>
    </source>
</evidence>
<comment type="caution">
    <text evidence="3">The sequence shown here is derived from an EMBL/GenBank/DDBJ whole genome shotgun (WGS) entry which is preliminary data.</text>
</comment>
<dbReference type="AlphaFoldDB" id="A0A9D2NHK1"/>
<protein>
    <submittedName>
        <fullName evidence="3">NAD(P)-dependent oxidoreductase</fullName>
    </submittedName>
</protein>
<dbReference type="InterPro" id="IPR036291">
    <property type="entry name" value="NAD(P)-bd_dom_sf"/>
</dbReference>
<gene>
    <name evidence="3" type="ORF">H9761_18350</name>
</gene>
<evidence type="ECO:0000313" key="4">
    <source>
        <dbReference type="Proteomes" id="UP000823891"/>
    </source>
</evidence>
<sequence length="316" mass="35286">MMKIERAVISGATGAVGMAVVQECINRGMEVLILCRNGSTRALRIPQHPLLQVLYADMEKFSELEAGWKGDYDIFYHFAWTGTTGAARNDMYLQNKNVKYTLDAVHLAKRLGCHTFIGAGSQAEYGRTQEKLCGGTPTNPENGYGMAKLCAGQMSRQEAHMIGMRHIWTRILSVYGPYDGQGSMISSLISALLERRVPSLTSGEQIWDYLYSEDAARAMLMLGENGVDGKTYCLGSGEEKSLKEYIYMLRDAIDPTLRLGLGEVPYGDRQVMYLCADPSELMADTGFQPQISFETGIRKTIKWVKEEKERKTGRKI</sequence>
<dbReference type="InterPro" id="IPR001509">
    <property type="entry name" value="Epimerase_deHydtase"/>
</dbReference>
<dbReference type="SUPFAM" id="SSF51735">
    <property type="entry name" value="NAD(P)-binding Rossmann-fold domains"/>
    <property type="match status" value="1"/>
</dbReference>
<reference evidence="3" key="1">
    <citation type="journal article" date="2021" name="PeerJ">
        <title>Extensive microbial diversity within the chicken gut microbiome revealed by metagenomics and culture.</title>
        <authorList>
            <person name="Gilroy R."/>
            <person name="Ravi A."/>
            <person name="Getino M."/>
            <person name="Pursley I."/>
            <person name="Horton D.L."/>
            <person name="Alikhan N.F."/>
            <person name="Baker D."/>
            <person name="Gharbi K."/>
            <person name="Hall N."/>
            <person name="Watson M."/>
            <person name="Adriaenssens E.M."/>
            <person name="Foster-Nyarko E."/>
            <person name="Jarju S."/>
            <person name="Secka A."/>
            <person name="Antonio M."/>
            <person name="Oren A."/>
            <person name="Chaudhuri R.R."/>
            <person name="La Ragione R."/>
            <person name="Hildebrand F."/>
            <person name="Pallen M.J."/>
        </authorList>
    </citation>
    <scope>NUCLEOTIDE SEQUENCE</scope>
    <source>
        <strain evidence="3">USAMLcec2-132</strain>
    </source>
</reference>
<dbReference type="PANTHER" id="PTHR43000">
    <property type="entry name" value="DTDP-D-GLUCOSE 4,6-DEHYDRATASE-RELATED"/>
    <property type="match status" value="1"/>
</dbReference>
<comment type="similarity">
    <text evidence="1">Belongs to the NAD(P)-dependent epimerase/dehydratase family.</text>
</comment>
<organism evidence="3 4">
    <name type="scientific">Candidatus Eisenbergiella merdavium</name>
    <dbReference type="NCBI Taxonomy" id="2838551"/>
    <lineage>
        <taxon>Bacteria</taxon>
        <taxon>Bacillati</taxon>
        <taxon>Bacillota</taxon>
        <taxon>Clostridia</taxon>
        <taxon>Lachnospirales</taxon>
        <taxon>Lachnospiraceae</taxon>
        <taxon>Eisenbergiella</taxon>
    </lineage>
</organism>
<feature type="domain" description="NAD-dependent epimerase/dehydratase" evidence="2">
    <location>
        <begin position="8"/>
        <end position="235"/>
    </location>
</feature>